<accession>A0ABU1AZD9</accession>
<dbReference type="Pfam" id="PF17963">
    <property type="entry name" value="Big_9"/>
    <property type="match status" value="3"/>
</dbReference>
<evidence type="ECO:0000256" key="5">
    <source>
        <dbReference type="PROSITE-ProRule" id="PRU01240"/>
    </source>
</evidence>
<dbReference type="InterPro" id="IPR000209">
    <property type="entry name" value="Peptidase_S8/S53_dom"/>
</dbReference>
<dbReference type="Gene3D" id="2.130.10.10">
    <property type="entry name" value="YVTN repeat-like/Quinoprotein amine dehydrogenase"/>
    <property type="match status" value="3"/>
</dbReference>
<evidence type="ECO:0000259" key="9">
    <source>
        <dbReference type="Pfam" id="PF13360"/>
    </source>
</evidence>
<dbReference type="InterPro" id="IPR002372">
    <property type="entry name" value="PQQ_rpt_dom"/>
</dbReference>
<feature type="domain" description="GH29D-like beta-sandwich" evidence="8">
    <location>
        <begin position="2776"/>
        <end position="2834"/>
    </location>
</feature>
<dbReference type="InterPro" id="IPR018391">
    <property type="entry name" value="PQQ_b-propeller_rpt"/>
</dbReference>
<evidence type="ECO:0000259" key="8">
    <source>
        <dbReference type="Pfam" id="PF13290"/>
    </source>
</evidence>
<evidence type="ECO:0000313" key="10">
    <source>
        <dbReference type="EMBL" id="MDQ8209500.1"/>
    </source>
</evidence>
<dbReference type="NCBIfam" id="NF012211">
    <property type="entry name" value="tand_rpt_95"/>
    <property type="match status" value="2"/>
</dbReference>
<dbReference type="InterPro" id="IPR008969">
    <property type="entry name" value="CarboxyPept-like_regulatory"/>
</dbReference>
<dbReference type="PROSITE" id="PS51892">
    <property type="entry name" value="SUBTILASE"/>
    <property type="match status" value="1"/>
</dbReference>
<keyword evidence="4 5" id="KW-0720">Serine protease</keyword>
<dbReference type="InterPro" id="IPR023828">
    <property type="entry name" value="Peptidase_S8_Ser-AS"/>
</dbReference>
<dbReference type="Pfam" id="PF00082">
    <property type="entry name" value="Peptidase_S8"/>
    <property type="match status" value="1"/>
</dbReference>
<dbReference type="EMBL" id="JARXHW010000076">
    <property type="protein sequence ID" value="MDQ8209500.1"/>
    <property type="molecule type" value="Genomic_DNA"/>
</dbReference>
<dbReference type="PROSITE" id="PS00137">
    <property type="entry name" value="SUBTILASE_HIS"/>
    <property type="match status" value="1"/>
</dbReference>
<evidence type="ECO:0000256" key="4">
    <source>
        <dbReference type="ARBA" id="ARBA00022825"/>
    </source>
</evidence>
<feature type="domain" description="Pyrrolo-quinoline quinone repeat" evidence="9">
    <location>
        <begin position="2021"/>
        <end position="2164"/>
    </location>
</feature>
<dbReference type="SUPFAM" id="SSF49464">
    <property type="entry name" value="Carboxypeptidase regulatory domain-like"/>
    <property type="match status" value="1"/>
</dbReference>
<evidence type="ECO:0000256" key="2">
    <source>
        <dbReference type="ARBA" id="ARBA00022670"/>
    </source>
</evidence>
<dbReference type="SUPFAM" id="SSF50998">
    <property type="entry name" value="Quinoprotein alcohol dehydrogenase-like"/>
    <property type="match status" value="3"/>
</dbReference>
<feature type="domain" description="Pyrrolo-quinoline quinone repeat" evidence="9">
    <location>
        <begin position="1891"/>
        <end position="1987"/>
    </location>
</feature>
<evidence type="ECO:0000256" key="6">
    <source>
        <dbReference type="RuleBase" id="RU003355"/>
    </source>
</evidence>
<dbReference type="InterPro" id="IPR022398">
    <property type="entry name" value="Peptidase_S8_His-AS"/>
</dbReference>
<feature type="active site" description="Charge relay system" evidence="5">
    <location>
        <position position="491"/>
    </location>
</feature>
<sequence length="2966" mass="322238">MKIRYIVFGAFVCTLVAAVCWMLSEGSQRDRVDLSTHKRMVADSAVEVSPSDRVLAVPSPRANAPLPESLDSMLDEPEFASAQLKREFYESGKVLEQVESEPDADGVFERITVKEVDAKYPYVRIEERIARDPLTGEEQLLEQLSMVADHLLVRLADNKTEAQLSEFVVARQGTMRRFVPSQPLFIVGLPSHEIEAYDLSLAAYSMDEAPVTYAEPDFTVHSFALTNDPYFGTQWNLNNIGQVSGVLDADIDAFEAWDIETGDSSLVVGIIDTGVNLQHVDLVDNLWVNTDEIPDNGIDDDSNGYIDDVYGWDFHNGDNDPTDDNGHGTHCAGIVGAVGNNGIGVSGVAQDVSLMALKFLSNQAGGNLSDAVPALYYATDNGAFVTSNSWGGGGYSQAMSEAIEYARQADSIFVAAAGNEAQDTDALPVYPACYPQDNIVSVAATDRYDELAYYTNTGALTVDIAAPGTGIYSTDNGGAYNQNFSLRSGTSMAAPQVAGAAVLLKASDPSLSAAEMIDRMMVTADLKPALIGKVASSGRLNVNAALRSATGSYLSHVGSSFIEVIGNGDSVINPGESFDYSISLKNAGTVMAKDVTATVSLLYPDDDIVLLDTMSSVGNVEAGATVDTAFDPFRFSLSEVLETPKEFRLVVTVTDEDLNEWSFEQVFSAFTSTTISGNVLSLTDSNPIVGAKIYYWGDSEGVVDVDALGFFSFEVLDGTYFFHVVAEGYVNSDIIVVDETFIGGNNILLGKSHLHVSGSEVIEASQLQDAVTMHELVVTNQGDVPLVYTADVLSGASNLGGSIEPLFESWESNQVGLDYWGDEDQQSFVSDRYGLTGNNSYYSHFRDESWNGFRHDLSYLPTRLGVESVAVWVRPTLEDPANGIVSVYTDKSDYNSSKLLFSYNSSKLLYHEEYEGEEWFHLEFRDFHYGAAGDFLNNWCEVYINGEYAGRLSMMPFSKSQLGGITEINLENERGGSSYWDDIHIEFDDLSWVESSARGKRLTLGPGESSTVRVTIDSTDIDPGDYEMQLRVGSNDPVNGPVFIPIQIEVLELPNLPPVAESVHVQSNEDTELIIELEGSDPDGNPMVAWVTEMPAKGKLYQVLDADVKGEQIREPGRVTNEERRVLYVPEINGYGEPYETFRFCLKDKRSESLEASVVIDILPVNDGPVARNDSIGAVPGETIEAFSVLENDSDPEGDALSLLSYTSPAKGQLVHLGVGKFEYTPNPTFLGGSDRFSYTIQDPEGEVSTASVVIRYGSVMNGAWPMAGGNAQKTGYYPGTFDGQAFRKIWEKSDVGAANGGVLMSAERVYLEPVGTSDSHTVKALSVSTGLVEWEFTSERSLGSGGQPVLGGNLLVYRLNHWNEQETVVYAIDSGSGQLVWETLIDYTSSSGSPRIFKGRVYIGARHKLTALDLATGEVAFTRDVEGYIEEWEPVFQGDEAYLCVDGVLFAFDSTDGSDLWSLSLLSEGYPRDAASIVCDSGIAVVNMTYEIIAVDLSTRSIKWRVDGIPRSKPVVGNGVMYVERPGRQIEAFSMVDGSSIRTYDVNTDDVFDMFVTDDSLVVSAYNFNFWVFDLATGLVQQTFAAGGFSGYVSFANGALALSHQMGGGMIMYMLESEQNSVPAGLSEEFILPEDSDASIELKGSDADGDPLFAMLYSLPKSGLLFQTTDGIQPEAEILEVPCRVDHPEMKLIYRPPSNHAGSAIASFEFKVNDGTYFSDTAIASITISNVNDAPSAYDDRIPLREGEVSVRFNPLHNDFDLDGDALTISGYTQPSYGTVVLDGEHFIYTSDGSGEYIDTFTYMITDASGGEAGASISILNNPDDGLVWEMEGTDASRDGFIPVLMGEGLLAEKWAIDLGGVPHRVVGQLNCIFITPEYNDRTVFRNEALAIDRQTGGICWSASLTNSLSAEAFNAPVLSGGVLLASTRSSGRMVLLDSEDGSQIWEVEGAYRGEIVRWPLIDGDRIWAGHWSTDAGLSAFDLNAGEGVLDLGLTSSYVYDRDVMPLVSADGVLTSVSGTLIKNDVNSGEVIWRADLGAVSTGYDSPISSSGGIAFSVVLSEGGIYDLVAIDLQQGAILWRIAGDFLEAVPSIADGLVFCMMEGAKVNAYDVETGVLVRSYETNYHIDILDQPIISLDRLFLRGRNQIYVFDLFSGELLQEIPHKGEISLLDDMLLIAGSDGVLRAFRVQDAVNAAPTATTSSVRLLEDSQLIIKLEANDLDSDVLSFSIVELPKSGQLYQIGDDGEWGDPIKRTPAAVSNSNGYVGYIAPDDLFGDNADVLSFIVADDDILSDPVEVQIGIQPVQDPPIARNDVRGTKPGEEISNLRLTFNDIDVDGDPLTVISFTQPESGMITQNVDGSLRYVPLEGVVDITTTFEYTIADGHGGTDVGSVEISIVEDFGENWITFQSGGARTGFSMTLQEEPPFLLDWSIDLPSVRYYSVIYEGRVIVADWLNSKVSSFNLSDGSLQWSEAPYSEGDYLYPISVYNGIIYFEADERIVAMSVDDGSTLWELNVPDVGHHEPISVTNDTIWLPSRSTSSPRLYALNPASGSVKFALDLDFPIGGRFSAIDDKLYVFSGDALHCFNSFSGAHLWSLSDEHLSSVSGGRLPLVALSETSAFLIDVNEELVSGESSYELVSIDTVNQEVRWSRPIDSLGTPAYADGEIYGNNYDGVSVFDEETGDDIFSYNEGVQGSLSSLSWGPIVSHNLVISGSGSETFIWERFSGRLIQKLPYSGYLSLTSSHLLITVENVGVYAYLIPSLTFDPIDQTASAEPIAVGIESSVSGSTVYYTLDGSVPDESSRSIVNGGHVLVNMSSTINTIVTKEGQSSSSFDSSYIITDEGNLIPDWWEAAHFGTPGATDGLSDSDGDGRSDYEEWMAGSDPMDRNDYLAQRFDPSSLRTGDFSLKWNSVEDRFYRVKWSDDLSGWLPISSWMQGSGELMDFTDQVDSMANPSGFYLIEVQP</sequence>
<evidence type="ECO:0000256" key="3">
    <source>
        <dbReference type="ARBA" id="ARBA00022801"/>
    </source>
</evidence>
<dbReference type="InterPro" id="IPR059177">
    <property type="entry name" value="GH29D-like_dom"/>
</dbReference>
<dbReference type="InterPro" id="IPR051048">
    <property type="entry name" value="Peptidase_S8/S53_subtilisin"/>
</dbReference>
<keyword evidence="3 5" id="KW-0378">Hydrolase</keyword>
<feature type="domain" description="Pyrrolo-quinoline quinone repeat" evidence="9">
    <location>
        <begin position="2498"/>
        <end position="2729"/>
    </location>
</feature>
<dbReference type="InterPro" id="IPR034204">
    <property type="entry name" value="PfSUB1-like_cat_dom"/>
</dbReference>
<reference evidence="10 11" key="1">
    <citation type="submission" date="2023-04" db="EMBL/GenBank/DDBJ databases">
        <title>A novel bacteria isolated from coastal sediment.</title>
        <authorList>
            <person name="Liu X.-J."/>
            <person name="Du Z.-J."/>
        </authorList>
    </citation>
    <scope>NUCLEOTIDE SEQUENCE [LARGE SCALE GENOMIC DNA]</scope>
    <source>
        <strain evidence="10 11">SDUM461003</strain>
    </source>
</reference>
<evidence type="ECO:0000313" key="11">
    <source>
        <dbReference type="Proteomes" id="UP001225316"/>
    </source>
</evidence>
<feature type="domain" description="Peptidase S8/S53" evidence="7">
    <location>
        <begin position="265"/>
        <end position="525"/>
    </location>
</feature>
<gene>
    <name evidence="10" type="ORF">QEH52_18390</name>
</gene>
<dbReference type="InterPro" id="IPR023827">
    <property type="entry name" value="Peptidase_S8_Asp-AS"/>
</dbReference>
<dbReference type="PANTHER" id="PTHR43399">
    <property type="entry name" value="SUBTILISIN-RELATED"/>
    <property type="match status" value="1"/>
</dbReference>
<dbReference type="PRINTS" id="PR00723">
    <property type="entry name" value="SUBTILISIN"/>
</dbReference>
<dbReference type="RefSeq" id="WP_308952416.1">
    <property type="nucleotide sequence ID" value="NZ_JARXHW010000076.1"/>
</dbReference>
<dbReference type="Gene3D" id="2.60.40.3440">
    <property type="match status" value="1"/>
</dbReference>
<dbReference type="Proteomes" id="UP001225316">
    <property type="component" value="Unassembled WGS sequence"/>
</dbReference>
<organism evidence="10 11">
    <name type="scientific">Thalassobacterium maritimum</name>
    <dbReference type="NCBI Taxonomy" id="3041265"/>
    <lineage>
        <taxon>Bacteria</taxon>
        <taxon>Pseudomonadati</taxon>
        <taxon>Verrucomicrobiota</taxon>
        <taxon>Opitutia</taxon>
        <taxon>Puniceicoccales</taxon>
        <taxon>Coraliomargaritaceae</taxon>
        <taxon>Thalassobacterium</taxon>
    </lineage>
</organism>
<feature type="domain" description="Pyrrolo-quinoline quinone repeat" evidence="9">
    <location>
        <begin position="1367"/>
        <end position="1500"/>
    </location>
</feature>
<proteinExistence type="inferred from homology"/>
<keyword evidence="2 5" id="KW-0645">Protease</keyword>
<comment type="similarity">
    <text evidence="1 5 6">Belongs to the peptidase S8 family.</text>
</comment>
<dbReference type="Gene3D" id="3.40.50.200">
    <property type="entry name" value="Peptidase S8/S53 domain"/>
    <property type="match status" value="1"/>
</dbReference>
<keyword evidence="11" id="KW-1185">Reference proteome</keyword>
<dbReference type="Gene3D" id="2.60.40.2810">
    <property type="match status" value="2"/>
</dbReference>
<evidence type="ECO:0000259" key="7">
    <source>
        <dbReference type="Pfam" id="PF00082"/>
    </source>
</evidence>
<name>A0ABU1AZD9_9BACT</name>
<dbReference type="InterPro" id="IPR015943">
    <property type="entry name" value="WD40/YVTN_repeat-like_dom_sf"/>
</dbReference>
<feature type="active site" description="Charge relay system" evidence="5">
    <location>
        <position position="327"/>
    </location>
</feature>
<dbReference type="SMART" id="SM00564">
    <property type="entry name" value="PQQ"/>
    <property type="match status" value="12"/>
</dbReference>
<dbReference type="PROSITE" id="PS00136">
    <property type="entry name" value="SUBTILASE_ASP"/>
    <property type="match status" value="1"/>
</dbReference>
<protein>
    <submittedName>
        <fullName evidence="10">S8 family serine peptidase</fullName>
    </submittedName>
</protein>
<dbReference type="PROSITE" id="PS00138">
    <property type="entry name" value="SUBTILASE_SER"/>
    <property type="match status" value="1"/>
</dbReference>
<dbReference type="SUPFAM" id="SSF52743">
    <property type="entry name" value="Subtilisin-like"/>
    <property type="match status" value="1"/>
</dbReference>
<dbReference type="Pfam" id="PF13360">
    <property type="entry name" value="PQQ_2"/>
    <property type="match status" value="4"/>
</dbReference>
<dbReference type="Gene3D" id="2.60.40.1120">
    <property type="entry name" value="Carboxypeptidase-like, regulatory domain"/>
    <property type="match status" value="1"/>
</dbReference>
<dbReference type="InterPro" id="IPR011047">
    <property type="entry name" value="Quinoprotein_ADH-like_sf"/>
</dbReference>
<dbReference type="InterPro" id="IPR036852">
    <property type="entry name" value="Peptidase_S8/S53_dom_sf"/>
</dbReference>
<dbReference type="InterPro" id="IPR015500">
    <property type="entry name" value="Peptidase_S8_subtilisin-rel"/>
</dbReference>
<evidence type="ECO:0000256" key="1">
    <source>
        <dbReference type="ARBA" id="ARBA00011073"/>
    </source>
</evidence>
<comment type="caution">
    <text evidence="10">The sequence shown here is derived from an EMBL/GenBank/DDBJ whole genome shotgun (WGS) entry which is preliminary data.</text>
</comment>
<dbReference type="Pfam" id="PF13290">
    <property type="entry name" value="CHB_HEX_C_1"/>
    <property type="match status" value="1"/>
</dbReference>
<feature type="active site" description="Charge relay system" evidence="5">
    <location>
        <position position="272"/>
    </location>
</feature>
<dbReference type="CDD" id="cd07473">
    <property type="entry name" value="Peptidases_S8_Subtilisin_like"/>
    <property type="match status" value="1"/>
</dbReference>
<dbReference type="PANTHER" id="PTHR43399:SF4">
    <property type="entry name" value="CELL WALL-ASSOCIATED PROTEASE"/>
    <property type="match status" value="1"/>
</dbReference>